<reference evidence="4 5" key="1">
    <citation type="submission" date="2019-11" db="EMBL/GenBank/DDBJ databases">
        <title>Draft genome sequences of five Paenibacillus species of dairy origin.</title>
        <authorList>
            <person name="Olajide A.M."/>
            <person name="Chen S."/>
            <person name="Lapointe G."/>
        </authorList>
    </citation>
    <scope>NUCLEOTIDE SEQUENCE [LARGE SCALE GENOMIC DNA]</scope>
    <source>
        <strain evidence="4 5">3CT49</strain>
    </source>
</reference>
<dbReference type="EMBL" id="WNZZ01000013">
    <property type="protein sequence ID" value="MUG24136.1"/>
    <property type="molecule type" value="Genomic_DNA"/>
</dbReference>
<dbReference type="InterPro" id="IPR012854">
    <property type="entry name" value="Cu_amine_oxidase-like_N"/>
</dbReference>
<organism evidence="4 5">
    <name type="scientific">Paenibacillus macerans</name>
    <name type="common">Bacillus macerans</name>
    <dbReference type="NCBI Taxonomy" id="44252"/>
    <lineage>
        <taxon>Bacteria</taxon>
        <taxon>Bacillati</taxon>
        <taxon>Bacillota</taxon>
        <taxon>Bacilli</taxon>
        <taxon>Bacillales</taxon>
        <taxon>Paenibacillaceae</taxon>
        <taxon>Paenibacillus</taxon>
    </lineage>
</organism>
<evidence type="ECO:0000313" key="5">
    <source>
        <dbReference type="Proteomes" id="UP000442469"/>
    </source>
</evidence>
<evidence type="ECO:0000256" key="1">
    <source>
        <dbReference type="SAM" id="Coils"/>
    </source>
</evidence>
<comment type="caution">
    <text evidence="4">The sequence shown here is derived from an EMBL/GenBank/DDBJ whole genome shotgun (WGS) entry which is preliminary data.</text>
</comment>
<sequence>MLETMKLNKKMIGIVALSSVLISGTLLTNDAFAANATKTLKAVYSNIKLVYNGQTISSSSGQEPFMVNGTTYVPIRMAGEALGKSLVWDGTNKIVNISDTSSSDAQVIEMLRNQITDLNNQLNSVKNELTTANSTIASKDSTITSLQSEINSLKKDGNNGSLSRLEDDLNDDHEDDYSLDASISLSGDKDDISITIKVDESTWNNLSSSRQKTFLQDISDDIRREFRDAKIDGTVKNKKSSKLTTFSVSRSGTLSIGSSSSSVPSQSTMLSQLRRDYSTYRGIPLSIQLDVDKDREEVRVEVYIVKKDWDDLSSSYQTKILSSMLNDLEREYPDYDIEGYVYDDNTKSRLDRQTR</sequence>
<dbReference type="AlphaFoldDB" id="A0A6N8EV58"/>
<dbReference type="SUPFAM" id="SSF55383">
    <property type="entry name" value="Copper amine oxidase, domain N"/>
    <property type="match status" value="1"/>
</dbReference>
<dbReference type="Proteomes" id="UP000442469">
    <property type="component" value="Unassembled WGS sequence"/>
</dbReference>
<dbReference type="InterPro" id="IPR036582">
    <property type="entry name" value="Mao_N_sf"/>
</dbReference>
<dbReference type="Gene3D" id="3.30.457.10">
    <property type="entry name" value="Copper amine oxidase-like, N-terminal domain"/>
    <property type="match status" value="1"/>
</dbReference>
<keyword evidence="2" id="KW-0732">Signal</keyword>
<dbReference type="OrthoDB" id="9780101at2"/>
<evidence type="ECO:0000256" key="2">
    <source>
        <dbReference type="SAM" id="SignalP"/>
    </source>
</evidence>
<dbReference type="Pfam" id="PF07833">
    <property type="entry name" value="Cu_amine_oxidN1"/>
    <property type="match status" value="1"/>
</dbReference>
<protein>
    <submittedName>
        <fullName evidence="4">Copper amine oxidase N-terminal domain-containing protein</fullName>
    </submittedName>
</protein>
<accession>A0A6N8EV58</accession>
<proteinExistence type="predicted"/>
<feature type="signal peptide" evidence="2">
    <location>
        <begin position="1"/>
        <end position="33"/>
    </location>
</feature>
<name>A0A6N8EV58_PAEMA</name>
<feature type="domain" description="Copper amine oxidase-like N-terminal" evidence="3">
    <location>
        <begin position="52"/>
        <end position="122"/>
    </location>
</feature>
<keyword evidence="1" id="KW-0175">Coiled coil</keyword>
<feature type="chain" id="PRO_5026667443" evidence="2">
    <location>
        <begin position="34"/>
        <end position="355"/>
    </location>
</feature>
<evidence type="ECO:0000313" key="4">
    <source>
        <dbReference type="EMBL" id="MUG24136.1"/>
    </source>
</evidence>
<evidence type="ECO:0000259" key="3">
    <source>
        <dbReference type="Pfam" id="PF07833"/>
    </source>
</evidence>
<feature type="coiled-coil region" evidence="1">
    <location>
        <begin position="108"/>
        <end position="135"/>
    </location>
</feature>
<gene>
    <name evidence="4" type="ORF">GNQ08_17250</name>
</gene>